<evidence type="ECO:0000313" key="2">
    <source>
        <dbReference type="EnsemblMetazoa" id="CJA37297.1"/>
    </source>
</evidence>
<dbReference type="EnsemblMetazoa" id="CJA37297.1">
    <property type="protein sequence ID" value="CJA37297.1"/>
    <property type="gene ID" value="WBGene00213144"/>
</dbReference>
<dbReference type="AlphaFoldDB" id="A0A8R1EHY9"/>
<organism evidence="2 3">
    <name type="scientific">Caenorhabditis japonica</name>
    <dbReference type="NCBI Taxonomy" id="281687"/>
    <lineage>
        <taxon>Eukaryota</taxon>
        <taxon>Metazoa</taxon>
        <taxon>Ecdysozoa</taxon>
        <taxon>Nematoda</taxon>
        <taxon>Chromadorea</taxon>
        <taxon>Rhabditida</taxon>
        <taxon>Rhabditina</taxon>
        <taxon>Rhabditomorpha</taxon>
        <taxon>Rhabditoidea</taxon>
        <taxon>Rhabditidae</taxon>
        <taxon>Peloderinae</taxon>
        <taxon>Caenorhabditis</taxon>
    </lineage>
</organism>
<evidence type="ECO:0000256" key="1">
    <source>
        <dbReference type="SAM" id="MobiDB-lite"/>
    </source>
</evidence>
<feature type="region of interest" description="Disordered" evidence="1">
    <location>
        <begin position="1"/>
        <end position="66"/>
    </location>
</feature>
<feature type="compositionally biased region" description="Polar residues" evidence="1">
    <location>
        <begin position="19"/>
        <end position="40"/>
    </location>
</feature>
<dbReference type="Proteomes" id="UP000005237">
    <property type="component" value="Unassembled WGS sequence"/>
</dbReference>
<reference evidence="2" key="2">
    <citation type="submission" date="2022-06" db="UniProtKB">
        <authorList>
            <consortium name="EnsemblMetazoa"/>
        </authorList>
    </citation>
    <scope>IDENTIFICATION</scope>
    <source>
        <strain evidence="2">DF5081</strain>
    </source>
</reference>
<feature type="region of interest" description="Disordered" evidence="1">
    <location>
        <begin position="81"/>
        <end position="110"/>
    </location>
</feature>
<name>A0A8R1EHY9_CAEJA</name>
<protein>
    <submittedName>
        <fullName evidence="2">Uncharacterized protein</fullName>
    </submittedName>
</protein>
<evidence type="ECO:0000313" key="3">
    <source>
        <dbReference type="Proteomes" id="UP000005237"/>
    </source>
</evidence>
<feature type="compositionally biased region" description="Basic and acidic residues" evidence="1">
    <location>
        <begin position="100"/>
        <end position="110"/>
    </location>
</feature>
<proteinExistence type="predicted"/>
<accession>A0A8R1EHY9</accession>
<keyword evidence="3" id="KW-1185">Reference proteome</keyword>
<sequence length="131" mass="13910">MCGGKNLYGRTKGARPSSCGPTAQSGPEQGNSWEECSNGASERGDQNISGGAVDFDERLTGRHGARRGAICTTNESCQWKARATRSSQTPRSLNATNESRTMRGDARRVECPQRASLTTEIDLSDASGAKA</sequence>
<feature type="compositionally biased region" description="Polar residues" evidence="1">
    <location>
        <begin position="84"/>
        <end position="99"/>
    </location>
</feature>
<reference evidence="3" key="1">
    <citation type="submission" date="2010-08" db="EMBL/GenBank/DDBJ databases">
        <authorList>
            <consortium name="Caenorhabditis japonica Sequencing Consortium"/>
            <person name="Wilson R.K."/>
        </authorList>
    </citation>
    <scope>NUCLEOTIDE SEQUENCE [LARGE SCALE GENOMIC DNA]</scope>
    <source>
        <strain evidence="3">DF5081</strain>
    </source>
</reference>